<evidence type="ECO:0000313" key="4">
    <source>
        <dbReference type="Proteomes" id="UP001596512"/>
    </source>
</evidence>
<dbReference type="Proteomes" id="UP001596512">
    <property type="component" value="Unassembled WGS sequence"/>
</dbReference>
<reference evidence="4" key="1">
    <citation type="journal article" date="2019" name="Int. J. Syst. Evol. Microbiol.">
        <title>The Global Catalogue of Microorganisms (GCM) 10K type strain sequencing project: providing services to taxonomists for standard genome sequencing and annotation.</title>
        <authorList>
            <consortium name="The Broad Institute Genomics Platform"/>
            <consortium name="The Broad Institute Genome Sequencing Center for Infectious Disease"/>
            <person name="Wu L."/>
            <person name="Ma J."/>
        </authorList>
    </citation>
    <scope>NUCLEOTIDE SEQUENCE [LARGE SCALE GENOMIC DNA]</scope>
    <source>
        <strain evidence="4">JCM 17695</strain>
    </source>
</reference>
<proteinExistence type="predicted"/>
<name>A0ABW2TV68_9PSEU</name>
<feature type="domain" description="Pvc16 N-terminal" evidence="2">
    <location>
        <begin position="10"/>
        <end position="176"/>
    </location>
</feature>
<protein>
    <submittedName>
        <fullName evidence="3">Pvc16 family protein</fullName>
    </submittedName>
</protein>
<feature type="region of interest" description="Disordered" evidence="1">
    <location>
        <begin position="178"/>
        <end position="203"/>
    </location>
</feature>
<dbReference type="EMBL" id="JBHTEY010000004">
    <property type="protein sequence ID" value="MFC7616686.1"/>
    <property type="molecule type" value="Genomic_DNA"/>
</dbReference>
<dbReference type="Pfam" id="PF14065">
    <property type="entry name" value="Pvc16_N"/>
    <property type="match status" value="1"/>
</dbReference>
<keyword evidence="4" id="KW-1185">Reference proteome</keyword>
<evidence type="ECO:0000256" key="1">
    <source>
        <dbReference type="SAM" id="MobiDB-lite"/>
    </source>
</evidence>
<sequence length="203" mass="21751">MPNTGDVISEVDDALCVLIGRALPEGAAVRLDPPKPTWQTERPSAAIDLFLFGLHNDPSGRESGWEEFRDERGAVRARRPSSRRCALSYLVTARAAKVSEEHTLLDLALRTLLFADAIPRDCLSGDLAEGEPVALEVSTEGPGDLWSSLGMPARAAFVLTASAAFPAPVDEDVAPPAEKMSLRSGQNVPAALAPSAPRRWVRT</sequence>
<organism evidence="3 4">
    <name type="scientific">Actinokineospora soli</name>
    <dbReference type="NCBI Taxonomy" id="1048753"/>
    <lineage>
        <taxon>Bacteria</taxon>
        <taxon>Bacillati</taxon>
        <taxon>Actinomycetota</taxon>
        <taxon>Actinomycetes</taxon>
        <taxon>Pseudonocardiales</taxon>
        <taxon>Pseudonocardiaceae</taxon>
        <taxon>Actinokineospora</taxon>
    </lineage>
</organism>
<accession>A0ABW2TV68</accession>
<comment type="caution">
    <text evidence="3">The sequence shown here is derived from an EMBL/GenBank/DDBJ whole genome shotgun (WGS) entry which is preliminary data.</text>
</comment>
<dbReference type="InterPro" id="IPR025351">
    <property type="entry name" value="Pvc16_N"/>
</dbReference>
<gene>
    <name evidence="3" type="ORF">ACFQV2_27730</name>
</gene>
<evidence type="ECO:0000259" key="2">
    <source>
        <dbReference type="Pfam" id="PF14065"/>
    </source>
</evidence>
<evidence type="ECO:0000313" key="3">
    <source>
        <dbReference type="EMBL" id="MFC7616686.1"/>
    </source>
</evidence>